<sequence length="120" mass="13402">MAGISSYGWQAALDALQLAINGISGIREQPRCAGKNSRQYNAAGEYLEDLQGILNREVERLIAAATSDQCDEEEWQHRAQIRIQVAARDNELNLLEMADFALRLHKEGRNRLSAEEGSEC</sequence>
<evidence type="ECO:0000313" key="2">
    <source>
        <dbReference type="Proteomes" id="UP000574761"/>
    </source>
</evidence>
<organism evidence="1 2">
    <name type="scientific">Mycoplana azooxidifex</name>
    <dbReference type="NCBI Taxonomy" id="1636188"/>
    <lineage>
        <taxon>Bacteria</taxon>
        <taxon>Pseudomonadati</taxon>
        <taxon>Pseudomonadota</taxon>
        <taxon>Alphaproteobacteria</taxon>
        <taxon>Hyphomicrobiales</taxon>
        <taxon>Rhizobiaceae</taxon>
        <taxon>Mycoplana</taxon>
    </lineage>
</organism>
<name>A0A7W6D600_9HYPH</name>
<gene>
    <name evidence="1" type="ORF">GGQ64_002601</name>
</gene>
<evidence type="ECO:0000313" key="1">
    <source>
        <dbReference type="EMBL" id="MBB3977395.1"/>
    </source>
</evidence>
<dbReference type="RefSeq" id="WP_183804766.1">
    <property type="nucleotide sequence ID" value="NZ_JACIEE010000005.1"/>
</dbReference>
<protein>
    <submittedName>
        <fullName evidence="1">Uncharacterized protein</fullName>
    </submittedName>
</protein>
<keyword evidence="2" id="KW-1185">Reference proteome</keyword>
<dbReference type="AlphaFoldDB" id="A0A7W6D600"/>
<proteinExistence type="predicted"/>
<comment type="caution">
    <text evidence="1">The sequence shown here is derived from an EMBL/GenBank/DDBJ whole genome shotgun (WGS) entry which is preliminary data.</text>
</comment>
<reference evidence="1 2" key="1">
    <citation type="submission" date="2020-08" db="EMBL/GenBank/DDBJ databases">
        <title>Genomic Encyclopedia of Type Strains, Phase IV (KMG-IV): sequencing the most valuable type-strain genomes for metagenomic binning, comparative biology and taxonomic classification.</title>
        <authorList>
            <person name="Goeker M."/>
        </authorList>
    </citation>
    <scope>NUCLEOTIDE SEQUENCE [LARGE SCALE GENOMIC DNA]</scope>
    <source>
        <strain evidence="1 2">DSM 100211</strain>
    </source>
</reference>
<accession>A0A7W6D600</accession>
<dbReference type="EMBL" id="JACIEE010000005">
    <property type="protein sequence ID" value="MBB3977395.1"/>
    <property type="molecule type" value="Genomic_DNA"/>
</dbReference>
<dbReference type="Proteomes" id="UP000574761">
    <property type="component" value="Unassembled WGS sequence"/>
</dbReference>